<dbReference type="GO" id="GO:1904158">
    <property type="term" value="P:axonemal central apparatus assembly"/>
    <property type="evidence" value="ECO:0007669"/>
    <property type="project" value="TreeGrafter"/>
</dbReference>
<dbReference type="AlphaFoldDB" id="A0A3B5AYQ7"/>
<organism evidence="2">
    <name type="scientific">Stegastes partitus</name>
    <name type="common">bicolor damselfish</name>
    <dbReference type="NCBI Taxonomy" id="144197"/>
    <lineage>
        <taxon>Eukaryota</taxon>
        <taxon>Metazoa</taxon>
        <taxon>Chordata</taxon>
        <taxon>Craniata</taxon>
        <taxon>Vertebrata</taxon>
        <taxon>Euteleostomi</taxon>
        <taxon>Actinopterygii</taxon>
        <taxon>Neopterygii</taxon>
        <taxon>Teleostei</taxon>
        <taxon>Neoteleostei</taxon>
        <taxon>Acanthomorphata</taxon>
        <taxon>Ovalentaria</taxon>
        <taxon>Pomacentridae</taxon>
        <taxon>Stegastes</taxon>
    </lineage>
</organism>
<dbReference type="GO" id="GO:0003341">
    <property type="term" value="P:cilium movement"/>
    <property type="evidence" value="ECO:0007669"/>
    <property type="project" value="TreeGrafter"/>
</dbReference>
<accession>A0A3B5AYQ7</accession>
<dbReference type="Gene3D" id="2.60.40.10">
    <property type="entry name" value="Immunoglobulins"/>
    <property type="match status" value="1"/>
</dbReference>
<evidence type="ECO:0000256" key="1">
    <source>
        <dbReference type="SAM" id="MobiDB-lite"/>
    </source>
</evidence>
<dbReference type="STRING" id="144197.ENSSPAP00000026080"/>
<evidence type="ECO:0008006" key="3">
    <source>
        <dbReference type="Google" id="ProtNLM"/>
    </source>
</evidence>
<reference evidence="2" key="1">
    <citation type="submission" date="2023-09" db="UniProtKB">
        <authorList>
            <consortium name="Ensembl"/>
        </authorList>
    </citation>
    <scope>IDENTIFICATION</scope>
</reference>
<evidence type="ECO:0000313" key="2">
    <source>
        <dbReference type="Ensembl" id="ENSSPAP00000026080.1"/>
    </source>
</evidence>
<dbReference type="PANTHER" id="PTHR23053">
    <property type="entry name" value="DLEC1 DELETED IN LUNG AND ESOPHAGEAL CANCER 1"/>
    <property type="match status" value="1"/>
</dbReference>
<dbReference type="InterPro" id="IPR013783">
    <property type="entry name" value="Ig-like_fold"/>
</dbReference>
<dbReference type="Ensembl" id="ENSSPAT00000026508.1">
    <property type="protein sequence ID" value="ENSSPAP00000026080.1"/>
    <property type="gene ID" value="ENSSPAG00000019677.1"/>
</dbReference>
<proteinExistence type="predicted"/>
<sequence>MYWRNAGFPSSTKTRKGDSSPSRTFLPPIPTARQGGSSLISSSREKPLFSLSPSRVELFPGGSVDMVLTGSSDSPVVVRERLVCQGIIGAQGSNEHIMSVDIICRFVAPVLSISSKELNFYIKKDKGKRLLPVYEKLVLKNVSSLSRSVELSLVEPFSLCEDPGDHISATTKVHSARSQAELWICFNPAFYPDRVSRTVDEFLEVHYPGHQQEDMVSLHAEVHHPNLSFSSTTVDFGCVFNCTGTRKVITITNCSPLPVSYHWGFLDDQKHSNIRYVYTEHIYILSKQNIYHFSDGSIGIRIDHLCCPVYYGQLQPGDQQQVTLFFYGHKNASREVVAQCHVEEGPSYEVKLRGEASLSDCYRGIVIAGLESAYTQSAASTLKVVLKALNNRKHIYAVNLSDSYAALKARERAQREAERKLQEFYSAVRNQQRKRSAESVMVLEDLKQSLIYARRGSLNHLHE</sequence>
<protein>
    <recommendedName>
        <fullName evidence="3">Hydin adenylate kinase-like domain-containing protein</fullName>
    </recommendedName>
</protein>
<feature type="region of interest" description="Disordered" evidence="1">
    <location>
        <begin position="1"/>
        <end position="41"/>
    </location>
</feature>
<dbReference type="GO" id="GO:0005930">
    <property type="term" value="C:axoneme"/>
    <property type="evidence" value="ECO:0007669"/>
    <property type="project" value="TreeGrafter"/>
</dbReference>
<dbReference type="InterPro" id="IPR033305">
    <property type="entry name" value="Hydin-like"/>
</dbReference>
<dbReference type="PANTHER" id="PTHR23053:SF0">
    <property type="entry name" value="HYDROCEPHALUS-INDUCING PROTEIN HOMOLOG"/>
    <property type="match status" value="1"/>
</dbReference>
<dbReference type="GeneTree" id="ENSGT00940000163228"/>
<name>A0A3B5AYQ7_9TELE</name>